<evidence type="ECO:0000313" key="2">
    <source>
        <dbReference type="Proteomes" id="UP000011518"/>
    </source>
</evidence>
<reference evidence="2" key="1">
    <citation type="submission" date="2012-07" db="EMBL/GenBank/DDBJ databases">
        <title>Genome of the Chinese tree shrew, a rising model animal genetically related to primates.</title>
        <authorList>
            <person name="Zhang G."/>
            <person name="Fan Y."/>
            <person name="Yao Y."/>
            <person name="Huang Z."/>
        </authorList>
    </citation>
    <scope>NUCLEOTIDE SEQUENCE [LARGE SCALE GENOMIC DNA]</scope>
</reference>
<dbReference type="InParanoid" id="L9L9X5"/>
<name>L9L9X5_TUPCH</name>
<dbReference type="AlphaFoldDB" id="L9L9X5"/>
<reference evidence="2" key="2">
    <citation type="journal article" date="2013" name="Nat. Commun.">
        <title>Genome of the Chinese tree shrew.</title>
        <authorList>
            <person name="Fan Y."/>
            <person name="Huang Z.Y."/>
            <person name="Cao C.C."/>
            <person name="Chen C.S."/>
            <person name="Chen Y.X."/>
            <person name="Fan D.D."/>
            <person name="He J."/>
            <person name="Hou H.L."/>
            <person name="Hu L."/>
            <person name="Hu X.T."/>
            <person name="Jiang X.T."/>
            <person name="Lai R."/>
            <person name="Lang Y.S."/>
            <person name="Liang B."/>
            <person name="Liao S.G."/>
            <person name="Mu D."/>
            <person name="Ma Y.Y."/>
            <person name="Niu Y.Y."/>
            <person name="Sun X.Q."/>
            <person name="Xia J.Q."/>
            <person name="Xiao J."/>
            <person name="Xiong Z.Q."/>
            <person name="Xu L."/>
            <person name="Yang L."/>
            <person name="Zhang Y."/>
            <person name="Zhao W."/>
            <person name="Zhao X.D."/>
            <person name="Zheng Y.T."/>
            <person name="Zhou J.M."/>
            <person name="Zhu Y.B."/>
            <person name="Zhang G.J."/>
            <person name="Wang J."/>
            <person name="Yao Y.G."/>
        </authorList>
    </citation>
    <scope>NUCLEOTIDE SEQUENCE [LARGE SCALE GENOMIC DNA]</scope>
</reference>
<proteinExistence type="predicted"/>
<evidence type="ECO:0000313" key="1">
    <source>
        <dbReference type="EMBL" id="ELW70502.1"/>
    </source>
</evidence>
<sequence length="110" mass="12044">MGQEKGTVAFPIPSRRTVFVLAYGLVLILDEAMGFSHKGQGYEGFRELRYNLDDGFPQNQSSITECGATGLLWLLGAWKVQTCKGLRALMVCQSSRAPWSGLQAECSEAP</sequence>
<dbReference type="Proteomes" id="UP000011518">
    <property type="component" value="Unassembled WGS sequence"/>
</dbReference>
<gene>
    <name evidence="1" type="ORF">TREES_T100019206</name>
</gene>
<dbReference type="EMBL" id="KB320495">
    <property type="protein sequence ID" value="ELW70502.1"/>
    <property type="molecule type" value="Genomic_DNA"/>
</dbReference>
<accession>L9L9X5</accession>
<organism evidence="1 2">
    <name type="scientific">Tupaia chinensis</name>
    <name type="common">Chinese tree shrew</name>
    <name type="synonym">Tupaia belangeri chinensis</name>
    <dbReference type="NCBI Taxonomy" id="246437"/>
    <lineage>
        <taxon>Eukaryota</taxon>
        <taxon>Metazoa</taxon>
        <taxon>Chordata</taxon>
        <taxon>Craniata</taxon>
        <taxon>Vertebrata</taxon>
        <taxon>Euteleostomi</taxon>
        <taxon>Mammalia</taxon>
        <taxon>Eutheria</taxon>
        <taxon>Euarchontoglires</taxon>
        <taxon>Scandentia</taxon>
        <taxon>Tupaiidae</taxon>
        <taxon>Tupaia</taxon>
    </lineage>
</organism>
<protein>
    <submittedName>
        <fullName evidence="1">Uncharacterized protein</fullName>
    </submittedName>
</protein>
<keyword evidence="2" id="KW-1185">Reference proteome</keyword>